<dbReference type="GeneID" id="28997542"/>
<keyword evidence="5" id="KW-1185">Reference proteome</keyword>
<evidence type="ECO:0000256" key="1">
    <source>
        <dbReference type="SAM" id="MobiDB-lite"/>
    </source>
</evidence>
<dbReference type="SMART" id="SM00323">
    <property type="entry name" value="RasGAP"/>
    <property type="match status" value="1"/>
</dbReference>
<dbReference type="InterPro" id="IPR036872">
    <property type="entry name" value="CH_dom_sf"/>
</dbReference>
<dbReference type="EMBL" id="KV440989">
    <property type="protein sequence ID" value="OAD70244.1"/>
    <property type="molecule type" value="Genomic_DNA"/>
</dbReference>
<feature type="domain" description="Calponin-homology (CH)" evidence="3">
    <location>
        <begin position="64"/>
        <end position="170"/>
    </location>
</feature>
<dbReference type="PROSITE" id="PS50096">
    <property type="entry name" value="IQ"/>
    <property type="match status" value="1"/>
</dbReference>
<dbReference type="GO" id="GO:0005516">
    <property type="term" value="F:calmodulin binding"/>
    <property type="evidence" value="ECO:0007669"/>
    <property type="project" value="TreeGrafter"/>
</dbReference>
<feature type="domain" description="Ras-GAP" evidence="2">
    <location>
        <begin position="612"/>
        <end position="845"/>
    </location>
</feature>
<dbReference type="STRING" id="763407.A0A162NJH6"/>
<sequence>MATLLPLRQIGVVGRDGKVEIPLTVEPEDVIGMQGRIRLQRNDQMKSSQWMDKQRNTLLAYEYLCHIGEAKEWIEACLGEEIDPIIKLEESMRDGIVLAKLAGWFAPQVVPRIVTDTKHKFLLSENINAFFKALRAVRMPQIFWFELTDLFDKKNIPKVIFCIHALSHLLSRRNLAPGIKDLFDELYFTNEELNAAQRVLDSYNVTMPNFKNVGSSLWKELKENENDNDNTHGGRYRGSRYPNKDETYEDDGDYDGEDGDDVDYLEKSKYQFRQIDLPQYVQRNHNSTRYSSKTPELASATGAVESDTDEEEEGEGEVMEFKTEQAHQTPEKVDWTAPENIKKLKSCQAAVRNWLDKKALEHVQEVHQSTFFQSRLQNIQAQARGVVFHRNFEDKRVTFETSEEHVIKLQAASRGFLARRKHQAILLAARSEKHKLLQTQHGYAKNQWSDAELGQLSTDKNPTVETVKKFMHLLDDSNLDFDSELALEDLRQRVIQHIRENKSLESHVTKLDIQISLLVRNAITIDEVIKTTGAFNKQQQQQRRYTQLTAASNNPNPYTLKGVDKDSRQKLELYQQLVYLLQTEPKYLARLMSITSGQDLGDHTNGHKRIESTVLALFGYATNIREEYLLIKLCKYCIAEEMRFVKDTQEFMRGNYTFMKLVVQTNRGAKEREFFRKLLTPLITLVVGNDTLDLETDPVSIYNKAINEEESRTGVLSQRKPSATSREVLAYPDIRETFILHLRNLREITENFLTAITSVIDEVPYGIRVVARELRLVLEENFPDEGPERIVKILGNFIYYRYLNPAVVKGLRNAPEQYDVIDDTISPVQRKNLAEISKMLQQISSGKVFDADDMFLAPLNDYVFDAGKRFSNWFMKLTDVEDPESYFGMDPLADMARTNKPMIYISPYELYYLHYMIETNLDSLETDQGSGNGMLADIVKQVGQSPYSPGNEHHLPETPICLSLSNRAEDIPQDPASRLKQLLVDTKRLVVYVIKSQSGPNLRAIFEEPVTEEHEENWNEVKEHEFGIQVKGTPTKDHLIRTKRRYLRLNPNDSPVDLGNITFFQLKTIAHRLVMHLEKCRVISDTNDFQDMINMIAQAITGKNSQRKQRDREIGKLTNSLEHLQVKKQYIADQRKQYDDYLQVCMNSMASKRGKRHKFMLPFTRQYFHIKRLEKQGLVPRYGSYKYTARQLHDRGIIVELSGIDKKHYDRIPIILSMDQAGIITIGGSYSGWGISSVQVDMRYESLLQTQFEGVQTMKVLDGFAKVNVNLLIYLINKKFYSS</sequence>
<dbReference type="GO" id="GO:0005096">
    <property type="term" value="F:GTPase activator activity"/>
    <property type="evidence" value="ECO:0007669"/>
    <property type="project" value="TreeGrafter"/>
</dbReference>
<evidence type="ECO:0000259" key="3">
    <source>
        <dbReference type="PROSITE" id="PS50021"/>
    </source>
</evidence>
<proteinExistence type="predicted"/>
<feature type="region of interest" description="Disordered" evidence="1">
    <location>
        <begin position="224"/>
        <end position="260"/>
    </location>
</feature>
<dbReference type="RefSeq" id="XP_018288284.1">
    <property type="nucleotide sequence ID" value="XM_018436636.1"/>
</dbReference>
<dbReference type="Pfam" id="PF03836">
    <property type="entry name" value="RasGAP_C"/>
    <property type="match status" value="1"/>
</dbReference>
<dbReference type="GO" id="GO:1903479">
    <property type="term" value="P:mitotic actomyosin contractile ring assembly actin filament organization"/>
    <property type="evidence" value="ECO:0007669"/>
    <property type="project" value="TreeGrafter"/>
</dbReference>
<feature type="compositionally biased region" description="Acidic residues" evidence="1">
    <location>
        <begin position="247"/>
        <end position="260"/>
    </location>
</feature>
<dbReference type="SUPFAM" id="SSF48350">
    <property type="entry name" value="GTPase activation domain, GAP"/>
    <property type="match status" value="1"/>
</dbReference>
<evidence type="ECO:0008006" key="6">
    <source>
        <dbReference type="Google" id="ProtNLM"/>
    </source>
</evidence>
<accession>A0A162NJH6</accession>
<organism evidence="4 5">
    <name type="scientific">Phycomyces blakesleeanus (strain ATCC 8743b / DSM 1359 / FGSC 10004 / NBRC 33097 / NRRL 1555)</name>
    <dbReference type="NCBI Taxonomy" id="763407"/>
    <lineage>
        <taxon>Eukaryota</taxon>
        <taxon>Fungi</taxon>
        <taxon>Fungi incertae sedis</taxon>
        <taxon>Mucoromycota</taxon>
        <taxon>Mucoromycotina</taxon>
        <taxon>Mucoromycetes</taxon>
        <taxon>Mucorales</taxon>
        <taxon>Phycomycetaceae</taxon>
        <taxon>Phycomyces</taxon>
    </lineage>
</organism>
<dbReference type="Pfam" id="PF00307">
    <property type="entry name" value="CH"/>
    <property type="match status" value="1"/>
</dbReference>
<dbReference type="PANTHER" id="PTHR14149">
    <property type="entry name" value="RAS GTPASE-ACTIVATING PROTEIN WITH IQ MOTIF"/>
    <property type="match status" value="1"/>
</dbReference>
<dbReference type="VEuPathDB" id="FungiDB:PHYBLDRAFT_171627"/>
<dbReference type="CDD" id="cd21206">
    <property type="entry name" value="CH_IQGAP"/>
    <property type="match status" value="1"/>
</dbReference>
<dbReference type="Pfam" id="PF00616">
    <property type="entry name" value="RasGAP"/>
    <property type="match status" value="1"/>
</dbReference>
<dbReference type="Pfam" id="PF00612">
    <property type="entry name" value="IQ"/>
    <property type="match status" value="1"/>
</dbReference>
<dbReference type="InterPro" id="IPR000048">
    <property type="entry name" value="IQ_motif_EF-hand-BS"/>
</dbReference>
<evidence type="ECO:0000313" key="5">
    <source>
        <dbReference type="Proteomes" id="UP000077315"/>
    </source>
</evidence>
<name>A0A162NJH6_PHYB8</name>
<dbReference type="OrthoDB" id="775356at2759"/>
<dbReference type="GO" id="GO:0110085">
    <property type="term" value="C:mitotic actomyosin contractile ring"/>
    <property type="evidence" value="ECO:0007669"/>
    <property type="project" value="TreeGrafter"/>
</dbReference>
<dbReference type="SMART" id="SM00033">
    <property type="entry name" value="CH"/>
    <property type="match status" value="1"/>
</dbReference>
<dbReference type="InterPro" id="IPR001936">
    <property type="entry name" value="RasGAP_dom"/>
</dbReference>
<dbReference type="Gene3D" id="1.10.506.10">
    <property type="entry name" value="GTPase Activation - p120gap, domain 1"/>
    <property type="match status" value="1"/>
</dbReference>
<dbReference type="GO" id="GO:0051015">
    <property type="term" value="F:actin filament binding"/>
    <property type="evidence" value="ECO:0007669"/>
    <property type="project" value="TreeGrafter"/>
</dbReference>
<dbReference type="InterPro" id="IPR000593">
    <property type="entry name" value="RasGAP_C"/>
</dbReference>
<dbReference type="Proteomes" id="UP000077315">
    <property type="component" value="Unassembled WGS sequence"/>
</dbReference>
<dbReference type="SUPFAM" id="SSF47576">
    <property type="entry name" value="Calponin-homology domain, CH-domain"/>
    <property type="match status" value="1"/>
</dbReference>
<dbReference type="PROSITE" id="PS50018">
    <property type="entry name" value="RAS_GTPASE_ACTIV_2"/>
    <property type="match status" value="1"/>
</dbReference>
<dbReference type="InParanoid" id="A0A162NJH6"/>
<evidence type="ECO:0000313" key="4">
    <source>
        <dbReference type="EMBL" id="OAD70244.1"/>
    </source>
</evidence>
<evidence type="ECO:0000259" key="2">
    <source>
        <dbReference type="PROSITE" id="PS50018"/>
    </source>
</evidence>
<dbReference type="InterPro" id="IPR001715">
    <property type="entry name" value="CH_dom"/>
</dbReference>
<dbReference type="SUPFAM" id="SSF143885">
    <property type="entry name" value="RGC domain-like"/>
    <property type="match status" value="1"/>
</dbReference>
<dbReference type="PROSITE" id="PS50021">
    <property type="entry name" value="CH"/>
    <property type="match status" value="1"/>
</dbReference>
<dbReference type="InterPro" id="IPR008936">
    <property type="entry name" value="Rho_GTPase_activation_prot"/>
</dbReference>
<reference evidence="5" key="1">
    <citation type="submission" date="2015-06" db="EMBL/GenBank/DDBJ databases">
        <title>Expansion of signal transduction pathways in fungi by whole-genome duplication.</title>
        <authorList>
            <consortium name="DOE Joint Genome Institute"/>
            <person name="Corrochano L.M."/>
            <person name="Kuo A."/>
            <person name="Marcet-Houben M."/>
            <person name="Polaino S."/>
            <person name="Salamov A."/>
            <person name="Villalobos J.M."/>
            <person name="Alvarez M.I."/>
            <person name="Avalos J."/>
            <person name="Benito E.P."/>
            <person name="Benoit I."/>
            <person name="Burger G."/>
            <person name="Camino L.P."/>
            <person name="Canovas D."/>
            <person name="Cerda-Olmedo E."/>
            <person name="Cheng J.-F."/>
            <person name="Dominguez A."/>
            <person name="Elias M."/>
            <person name="Eslava A.P."/>
            <person name="Glaser F."/>
            <person name="Grimwood J."/>
            <person name="Gutierrez G."/>
            <person name="Heitman J."/>
            <person name="Henrissat B."/>
            <person name="Iturriaga E.A."/>
            <person name="Lang B.F."/>
            <person name="Lavin J.L."/>
            <person name="Lee S."/>
            <person name="Li W."/>
            <person name="Lindquist E."/>
            <person name="Lopez-Garcia S."/>
            <person name="Luque E.M."/>
            <person name="Marcos A.T."/>
            <person name="Martin J."/>
            <person name="McCluskey K."/>
            <person name="Medina H.R."/>
            <person name="Miralles-Duran A."/>
            <person name="Miyazaki A."/>
            <person name="Munoz-Torres E."/>
            <person name="Oguiza J.A."/>
            <person name="Ohm R."/>
            <person name="Olmedo M."/>
            <person name="Orejas M."/>
            <person name="Ortiz-Castellanos L."/>
            <person name="Pisabarro A.G."/>
            <person name="Rodriguez-Romero J."/>
            <person name="Ruiz-Herrera J."/>
            <person name="Ruiz-Vazquez R."/>
            <person name="Sanz C."/>
            <person name="Schackwitz W."/>
            <person name="Schmutz J."/>
            <person name="Shahriari M."/>
            <person name="Shelest E."/>
            <person name="Silva-Franco F."/>
            <person name="Soanes D."/>
            <person name="Syed K."/>
            <person name="Tagua V.G."/>
            <person name="Talbot N.J."/>
            <person name="Thon M."/>
            <person name="De vries R.P."/>
            <person name="Wiebenga A."/>
            <person name="Yadav J.S."/>
            <person name="Braun E.L."/>
            <person name="Baker S."/>
            <person name="Garre V."/>
            <person name="Horwitz B."/>
            <person name="Torres-Martinez S."/>
            <person name="Idnurm A."/>
            <person name="Herrera-Estrella A."/>
            <person name="Gabaldon T."/>
            <person name="Grigoriev I.V."/>
        </authorList>
    </citation>
    <scope>NUCLEOTIDE SEQUENCE [LARGE SCALE GENOMIC DNA]</scope>
    <source>
        <strain evidence="5">NRRL 1555(-)</strain>
    </source>
</reference>
<dbReference type="Gene3D" id="1.10.418.10">
    <property type="entry name" value="Calponin-like domain"/>
    <property type="match status" value="1"/>
</dbReference>
<feature type="region of interest" description="Disordered" evidence="1">
    <location>
        <begin position="287"/>
        <end position="316"/>
    </location>
</feature>
<dbReference type="FunCoup" id="A0A162NJH6">
    <property type="interactions" value="174"/>
</dbReference>
<gene>
    <name evidence="4" type="ORF">PHYBLDRAFT_171627</name>
</gene>
<dbReference type="PANTHER" id="PTHR14149:SF14">
    <property type="entry name" value="CALPONIN-HOMOLOGY (CH) DOMAIN-CONTAINING PROTEIN"/>
    <property type="match status" value="1"/>
</dbReference>
<protein>
    <recommendedName>
        <fullName evidence="6">Ras-GAP domain-containing protein</fullName>
    </recommendedName>
</protein>
<feature type="compositionally biased region" description="Acidic residues" evidence="1">
    <location>
        <begin position="306"/>
        <end position="316"/>
    </location>
</feature>